<evidence type="ECO:0000256" key="3">
    <source>
        <dbReference type="ARBA" id="ARBA00022989"/>
    </source>
</evidence>
<dbReference type="InterPro" id="IPR007318">
    <property type="entry name" value="Phopholipid_MeTrfase"/>
</dbReference>
<dbReference type="EMBL" id="BAAAHH010000028">
    <property type="protein sequence ID" value="GAA0962534.1"/>
    <property type="molecule type" value="Genomic_DNA"/>
</dbReference>
<keyword evidence="3 5" id="KW-1133">Transmembrane helix</keyword>
<feature type="transmembrane region" description="Helical" evidence="5">
    <location>
        <begin position="246"/>
        <end position="273"/>
    </location>
</feature>
<keyword evidence="4 5" id="KW-0472">Membrane</keyword>
<feature type="transmembrane region" description="Helical" evidence="5">
    <location>
        <begin position="127"/>
        <end position="147"/>
    </location>
</feature>
<feature type="transmembrane region" description="Helical" evidence="5">
    <location>
        <begin position="6"/>
        <end position="23"/>
    </location>
</feature>
<name>A0ABP4C7Z2_9ACTN</name>
<evidence type="ECO:0000256" key="5">
    <source>
        <dbReference type="SAM" id="Phobius"/>
    </source>
</evidence>
<reference evidence="7" key="1">
    <citation type="journal article" date="2019" name="Int. J. Syst. Evol. Microbiol.">
        <title>The Global Catalogue of Microorganisms (GCM) 10K type strain sequencing project: providing services to taxonomists for standard genome sequencing and annotation.</title>
        <authorList>
            <consortium name="The Broad Institute Genomics Platform"/>
            <consortium name="The Broad Institute Genome Sequencing Center for Infectious Disease"/>
            <person name="Wu L."/>
            <person name="Ma J."/>
        </authorList>
    </citation>
    <scope>NUCLEOTIDE SEQUENCE [LARGE SCALE GENOMIC DNA]</scope>
    <source>
        <strain evidence="7">JCM 10696</strain>
    </source>
</reference>
<proteinExistence type="predicted"/>
<comment type="subcellular location">
    <subcellularLocation>
        <location evidence="1">Endomembrane system</location>
        <topology evidence="1">Multi-pass membrane protein</topology>
    </subcellularLocation>
</comment>
<evidence type="ECO:0000256" key="1">
    <source>
        <dbReference type="ARBA" id="ARBA00004127"/>
    </source>
</evidence>
<feature type="transmembrane region" description="Helical" evidence="5">
    <location>
        <begin position="35"/>
        <end position="57"/>
    </location>
</feature>
<evidence type="ECO:0000256" key="2">
    <source>
        <dbReference type="ARBA" id="ARBA00022692"/>
    </source>
</evidence>
<evidence type="ECO:0000256" key="4">
    <source>
        <dbReference type="ARBA" id="ARBA00023136"/>
    </source>
</evidence>
<evidence type="ECO:0000313" key="6">
    <source>
        <dbReference type="EMBL" id="GAA0962534.1"/>
    </source>
</evidence>
<feature type="transmembrane region" description="Helical" evidence="5">
    <location>
        <begin position="364"/>
        <end position="386"/>
    </location>
</feature>
<keyword evidence="7" id="KW-1185">Reference proteome</keyword>
<protein>
    <recommendedName>
        <fullName evidence="8">Protein-S-isoprenylcysteine O-methyltransferase Ste14</fullName>
    </recommendedName>
</protein>
<accession>A0ABP4C7Z2</accession>
<dbReference type="RefSeq" id="WP_344244053.1">
    <property type="nucleotide sequence ID" value="NZ_BAAAHH010000028.1"/>
</dbReference>
<feature type="transmembrane region" description="Helical" evidence="5">
    <location>
        <begin position="154"/>
        <end position="176"/>
    </location>
</feature>
<comment type="caution">
    <text evidence="6">The sequence shown here is derived from an EMBL/GenBank/DDBJ whole genome shotgun (WGS) entry which is preliminary data.</text>
</comment>
<dbReference type="Gene3D" id="1.20.120.1630">
    <property type="match status" value="1"/>
</dbReference>
<feature type="transmembrane region" description="Helical" evidence="5">
    <location>
        <begin position="98"/>
        <end position="115"/>
    </location>
</feature>
<dbReference type="Proteomes" id="UP001500665">
    <property type="component" value="Unassembled WGS sequence"/>
</dbReference>
<sequence length="420" mass="44536">MNDPALIRAAALFVPLLAAVALLRHRPPDRRETAALILGVSWNVLALSAVNALALRAGWWTFAAKGGTVAGVPVDLLLGWAVLWGGVAVLALRRGLPLPLVTGFAVWIDLAVMPLGEPVLVLAESWLTGEAVAVAVSLLPGLLLARWTLGERRLMARVVLQAVLAIGLMVALPVALSRVPERPGEALGTVAQLLLVPAALTTAAVREFACSGGGTPLPYDPPARLVTTGPYAYVRNPMQLGMTLTYLLLALLDPVFLLGAVVAVSYGLGLAAWHEDAQLRDLHGPAWERYRSQVRPWFPRRRPHPGTPPAVLWIAGGCDRCHPVAAWVGRRSPVALAVRDAEDHPSGLRRMTYERADGRRAEGVAAWAHAAGHLSLGWALLGWILLLPGLRGFAQLCADAFGAGPSLEPARRARSGPAGG</sequence>
<feature type="transmembrane region" description="Helical" evidence="5">
    <location>
        <begin position="69"/>
        <end position="91"/>
    </location>
</feature>
<keyword evidence="2 5" id="KW-0812">Transmembrane</keyword>
<evidence type="ECO:0000313" key="7">
    <source>
        <dbReference type="Proteomes" id="UP001500665"/>
    </source>
</evidence>
<organism evidence="6 7">
    <name type="scientific">Actinocorallia libanotica</name>
    <dbReference type="NCBI Taxonomy" id="46162"/>
    <lineage>
        <taxon>Bacteria</taxon>
        <taxon>Bacillati</taxon>
        <taxon>Actinomycetota</taxon>
        <taxon>Actinomycetes</taxon>
        <taxon>Streptosporangiales</taxon>
        <taxon>Thermomonosporaceae</taxon>
        <taxon>Actinocorallia</taxon>
    </lineage>
</organism>
<dbReference type="Pfam" id="PF04191">
    <property type="entry name" value="PEMT"/>
    <property type="match status" value="1"/>
</dbReference>
<evidence type="ECO:0008006" key="8">
    <source>
        <dbReference type="Google" id="ProtNLM"/>
    </source>
</evidence>
<gene>
    <name evidence="6" type="ORF">GCM10009550_56690</name>
</gene>